<dbReference type="RefSeq" id="WP_115332829.1">
    <property type="nucleotide sequence ID" value="NZ_CAAAHP010000016.1"/>
</dbReference>
<sequence length="288" mass="33094">MKFQLTQLAGILKLQRPRKNFKEHEKDRLNPTITQIELLAGLHQDIPYIWAIDNTGNIMIGIEKPWLYPQAFGFKGNETLWHEIKEQLKLKNDNLNYGHPTLTPIYEESGKIISSDISELAFIGGELVYKDNKWIINNKSGRFRHVIDKNNQPASAEVITHILTLVSEKLREAGIVKVIEIAFYSKPNKDKCTENNASESLIKMLSDYLLEHEPSNLVKLTTFENQEYTIVKAALNRLQNGTDKNLLETLEFLSQESLEIDFSPRLKNILNACKSLQIESTELKFINK</sequence>
<evidence type="ECO:0000313" key="2">
    <source>
        <dbReference type="Proteomes" id="UP000254794"/>
    </source>
</evidence>
<dbReference type="EMBL" id="UGOD01000004">
    <property type="protein sequence ID" value="STX81444.1"/>
    <property type="molecule type" value="Genomic_DNA"/>
</dbReference>
<dbReference type="OrthoDB" id="5654449at2"/>
<proteinExistence type="predicted"/>
<accession>A0A378KI41</accession>
<protein>
    <submittedName>
        <fullName evidence="1">Uncharacterized protein</fullName>
    </submittedName>
</protein>
<reference evidence="1 2" key="1">
    <citation type="submission" date="2018-06" db="EMBL/GenBank/DDBJ databases">
        <authorList>
            <consortium name="Pathogen Informatics"/>
            <person name="Doyle S."/>
        </authorList>
    </citation>
    <scope>NUCLEOTIDE SEQUENCE [LARGE SCALE GENOMIC DNA]</scope>
    <source>
        <strain evidence="1 2">NCTC13316</strain>
    </source>
</reference>
<evidence type="ECO:0000313" key="1">
    <source>
        <dbReference type="EMBL" id="STX81444.1"/>
    </source>
</evidence>
<gene>
    <name evidence="1" type="ORF">NCTC13316_03315</name>
</gene>
<dbReference type="Proteomes" id="UP000254794">
    <property type="component" value="Unassembled WGS sequence"/>
</dbReference>
<name>A0A378KI41_9GAMM</name>
<organism evidence="1 2">
    <name type="scientific">Legionella busanensis</name>
    <dbReference type="NCBI Taxonomy" id="190655"/>
    <lineage>
        <taxon>Bacteria</taxon>
        <taxon>Pseudomonadati</taxon>
        <taxon>Pseudomonadota</taxon>
        <taxon>Gammaproteobacteria</taxon>
        <taxon>Legionellales</taxon>
        <taxon>Legionellaceae</taxon>
        <taxon>Legionella</taxon>
    </lineage>
</organism>
<dbReference type="AlphaFoldDB" id="A0A378KI41"/>
<keyword evidence="2" id="KW-1185">Reference proteome</keyword>